<dbReference type="KEGG" id="gtt:GUITHDRAFT_157618"/>
<accession>L1JFM4</accession>
<feature type="transmembrane region" description="Helical" evidence="10">
    <location>
        <begin position="325"/>
        <end position="347"/>
    </location>
</feature>
<keyword evidence="8" id="KW-0406">Ion transport</keyword>
<feature type="transmembrane region" description="Helical" evidence="10">
    <location>
        <begin position="86"/>
        <end position="108"/>
    </location>
</feature>
<keyword evidence="9 10" id="KW-0472">Membrane</keyword>
<dbReference type="RefSeq" id="XP_005834261.1">
    <property type="nucleotide sequence ID" value="XM_005834204.1"/>
</dbReference>
<feature type="transmembrane region" description="Helical" evidence="10">
    <location>
        <begin position="354"/>
        <end position="374"/>
    </location>
</feature>
<dbReference type="EMBL" id="JH992990">
    <property type="protein sequence ID" value="EKX47281.1"/>
    <property type="molecule type" value="Genomic_DNA"/>
</dbReference>
<dbReference type="AlphaFoldDB" id="L1JFM4"/>
<comment type="subcellular location">
    <subcellularLocation>
        <location evidence="1">Endomembrane system</location>
        <topology evidence="1">Multi-pass membrane protein</topology>
    </subcellularLocation>
</comment>
<keyword evidence="6" id="KW-1278">Translocase</keyword>
<reference evidence="11 13" key="1">
    <citation type="journal article" date="2012" name="Nature">
        <title>Algal genomes reveal evolutionary mosaicism and the fate of nucleomorphs.</title>
        <authorList>
            <consortium name="DOE Joint Genome Institute"/>
            <person name="Curtis B.A."/>
            <person name="Tanifuji G."/>
            <person name="Burki F."/>
            <person name="Gruber A."/>
            <person name="Irimia M."/>
            <person name="Maruyama S."/>
            <person name="Arias M.C."/>
            <person name="Ball S.G."/>
            <person name="Gile G.H."/>
            <person name="Hirakawa Y."/>
            <person name="Hopkins J.F."/>
            <person name="Kuo A."/>
            <person name="Rensing S.A."/>
            <person name="Schmutz J."/>
            <person name="Symeonidi A."/>
            <person name="Elias M."/>
            <person name="Eveleigh R.J."/>
            <person name="Herman E.K."/>
            <person name="Klute M.J."/>
            <person name="Nakayama T."/>
            <person name="Obornik M."/>
            <person name="Reyes-Prieto A."/>
            <person name="Armbrust E.V."/>
            <person name="Aves S.J."/>
            <person name="Beiko R.G."/>
            <person name="Coutinho P."/>
            <person name="Dacks J.B."/>
            <person name="Durnford D.G."/>
            <person name="Fast N.M."/>
            <person name="Green B.R."/>
            <person name="Grisdale C.J."/>
            <person name="Hempel F."/>
            <person name="Henrissat B."/>
            <person name="Hoppner M.P."/>
            <person name="Ishida K."/>
            <person name="Kim E."/>
            <person name="Koreny L."/>
            <person name="Kroth P.G."/>
            <person name="Liu Y."/>
            <person name="Malik S.B."/>
            <person name="Maier U.G."/>
            <person name="McRose D."/>
            <person name="Mock T."/>
            <person name="Neilson J.A."/>
            <person name="Onodera N.T."/>
            <person name="Poole A.M."/>
            <person name="Pritham E.J."/>
            <person name="Richards T.A."/>
            <person name="Rocap G."/>
            <person name="Roy S.W."/>
            <person name="Sarai C."/>
            <person name="Schaack S."/>
            <person name="Shirato S."/>
            <person name="Slamovits C.H."/>
            <person name="Spencer D.F."/>
            <person name="Suzuki S."/>
            <person name="Worden A.Z."/>
            <person name="Zauner S."/>
            <person name="Barry K."/>
            <person name="Bell C."/>
            <person name="Bharti A.K."/>
            <person name="Crow J.A."/>
            <person name="Grimwood J."/>
            <person name="Kramer R."/>
            <person name="Lindquist E."/>
            <person name="Lucas S."/>
            <person name="Salamov A."/>
            <person name="McFadden G.I."/>
            <person name="Lane C.E."/>
            <person name="Keeling P.J."/>
            <person name="Gray M.W."/>
            <person name="Grigoriev I.V."/>
            <person name="Archibald J.M."/>
        </authorList>
    </citation>
    <scope>NUCLEOTIDE SEQUENCE</scope>
    <source>
        <strain evidence="11 13">CCMP2712</strain>
    </source>
</reference>
<dbReference type="NCBIfam" id="TIGR01104">
    <property type="entry name" value="V_PPase"/>
    <property type="match status" value="1"/>
</dbReference>
<dbReference type="EnsemblProtists" id="EKX47281">
    <property type="protein sequence ID" value="EKX47281"/>
    <property type="gene ID" value="GUITHDRAFT_157618"/>
</dbReference>
<evidence type="ECO:0000256" key="4">
    <source>
        <dbReference type="ARBA" id="ARBA00022692"/>
    </source>
</evidence>
<dbReference type="NCBIfam" id="NF001960">
    <property type="entry name" value="PRK00733.3-5"/>
    <property type="match status" value="1"/>
</dbReference>
<feature type="transmembrane region" description="Helical" evidence="10">
    <location>
        <begin position="509"/>
        <end position="527"/>
    </location>
</feature>
<dbReference type="OMA" id="MATTAMQ"/>
<evidence type="ECO:0000313" key="11">
    <source>
        <dbReference type="EMBL" id="EKX47281.1"/>
    </source>
</evidence>
<dbReference type="Pfam" id="PF03030">
    <property type="entry name" value="H_PPase"/>
    <property type="match status" value="1"/>
</dbReference>
<feature type="transmembrane region" description="Helical" evidence="10">
    <location>
        <begin position="54"/>
        <end position="74"/>
    </location>
</feature>
<keyword evidence="7 10" id="KW-1133">Transmembrane helix</keyword>
<evidence type="ECO:0000256" key="9">
    <source>
        <dbReference type="ARBA" id="ARBA00023136"/>
    </source>
</evidence>
<dbReference type="Proteomes" id="UP000011087">
    <property type="component" value="Unassembled WGS sequence"/>
</dbReference>
<dbReference type="PANTHER" id="PTHR31998">
    <property type="entry name" value="K(+)-INSENSITIVE PYROPHOSPHATE-ENERGIZED PROTON PUMP"/>
    <property type="match status" value="1"/>
</dbReference>
<evidence type="ECO:0000256" key="10">
    <source>
        <dbReference type="SAM" id="Phobius"/>
    </source>
</evidence>
<feature type="transmembrane region" description="Helical" evidence="10">
    <location>
        <begin position="142"/>
        <end position="167"/>
    </location>
</feature>
<dbReference type="InterPro" id="IPR004131">
    <property type="entry name" value="PPase-energised_H-pump"/>
</dbReference>
<dbReference type="HAMAP" id="MF_01129">
    <property type="entry name" value="PPase_energized_pump"/>
    <property type="match status" value="1"/>
</dbReference>
<evidence type="ECO:0000256" key="7">
    <source>
        <dbReference type="ARBA" id="ARBA00022989"/>
    </source>
</evidence>
<dbReference type="HOGENOM" id="CLU_008743_3_1_1"/>
<reference evidence="13" key="2">
    <citation type="submission" date="2012-11" db="EMBL/GenBank/DDBJ databases">
        <authorList>
            <person name="Kuo A."/>
            <person name="Curtis B.A."/>
            <person name="Tanifuji G."/>
            <person name="Burki F."/>
            <person name="Gruber A."/>
            <person name="Irimia M."/>
            <person name="Maruyama S."/>
            <person name="Arias M.C."/>
            <person name="Ball S.G."/>
            <person name="Gile G.H."/>
            <person name="Hirakawa Y."/>
            <person name="Hopkins J.F."/>
            <person name="Rensing S.A."/>
            <person name="Schmutz J."/>
            <person name="Symeonidi A."/>
            <person name="Elias M."/>
            <person name="Eveleigh R.J."/>
            <person name="Herman E.K."/>
            <person name="Klute M.J."/>
            <person name="Nakayama T."/>
            <person name="Obornik M."/>
            <person name="Reyes-Prieto A."/>
            <person name="Armbrust E.V."/>
            <person name="Aves S.J."/>
            <person name="Beiko R.G."/>
            <person name="Coutinho P."/>
            <person name="Dacks J.B."/>
            <person name="Durnford D.G."/>
            <person name="Fast N.M."/>
            <person name="Green B.R."/>
            <person name="Grisdale C."/>
            <person name="Hempe F."/>
            <person name="Henrissat B."/>
            <person name="Hoppner M.P."/>
            <person name="Ishida K.-I."/>
            <person name="Kim E."/>
            <person name="Koreny L."/>
            <person name="Kroth P.G."/>
            <person name="Liu Y."/>
            <person name="Malik S.-B."/>
            <person name="Maier U.G."/>
            <person name="McRose D."/>
            <person name="Mock T."/>
            <person name="Neilson J.A."/>
            <person name="Onodera N.T."/>
            <person name="Poole A.M."/>
            <person name="Pritham E.J."/>
            <person name="Richards T.A."/>
            <person name="Rocap G."/>
            <person name="Roy S.W."/>
            <person name="Sarai C."/>
            <person name="Schaack S."/>
            <person name="Shirato S."/>
            <person name="Slamovits C.H."/>
            <person name="Spencer D.F."/>
            <person name="Suzuki S."/>
            <person name="Worden A.Z."/>
            <person name="Zauner S."/>
            <person name="Barry K."/>
            <person name="Bell C."/>
            <person name="Bharti A.K."/>
            <person name="Crow J.A."/>
            <person name="Grimwood J."/>
            <person name="Kramer R."/>
            <person name="Lindquist E."/>
            <person name="Lucas S."/>
            <person name="Salamov A."/>
            <person name="McFadden G.I."/>
            <person name="Lane C.E."/>
            <person name="Keeling P.J."/>
            <person name="Gray M.W."/>
            <person name="Grigoriev I.V."/>
            <person name="Archibald J.M."/>
        </authorList>
    </citation>
    <scope>NUCLEOTIDE SEQUENCE</scope>
    <source>
        <strain evidence="13">CCMP2712</strain>
    </source>
</reference>
<evidence type="ECO:0000256" key="8">
    <source>
        <dbReference type="ARBA" id="ARBA00023065"/>
    </source>
</evidence>
<dbReference type="OrthoDB" id="5210at2759"/>
<feature type="transmembrane region" description="Helical" evidence="10">
    <location>
        <begin position="619"/>
        <end position="637"/>
    </location>
</feature>
<reference evidence="12" key="3">
    <citation type="submission" date="2016-03" db="UniProtKB">
        <authorList>
            <consortium name="EnsemblProtists"/>
        </authorList>
    </citation>
    <scope>IDENTIFICATION</scope>
</reference>
<organism evidence="11">
    <name type="scientific">Guillardia theta (strain CCMP2712)</name>
    <name type="common">Cryptophyte</name>
    <dbReference type="NCBI Taxonomy" id="905079"/>
    <lineage>
        <taxon>Eukaryota</taxon>
        <taxon>Cryptophyceae</taxon>
        <taxon>Pyrenomonadales</taxon>
        <taxon>Geminigeraceae</taxon>
        <taxon>Guillardia</taxon>
    </lineage>
</organism>
<feature type="transmembrane region" description="Helical" evidence="10">
    <location>
        <begin position="716"/>
        <end position="735"/>
    </location>
</feature>
<dbReference type="GO" id="GO:0016020">
    <property type="term" value="C:membrane"/>
    <property type="evidence" value="ECO:0007669"/>
    <property type="project" value="InterPro"/>
</dbReference>
<feature type="transmembrane region" description="Helical" evidence="10">
    <location>
        <begin position="548"/>
        <end position="566"/>
    </location>
</feature>
<dbReference type="GO" id="GO:0009678">
    <property type="term" value="F:diphosphate hydrolysis-driven proton transmembrane transporter activity"/>
    <property type="evidence" value="ECO:0007669"/>
    <property type="project" value="UniProtKB-EC"/>
</dbReference>
<proteinExistence type="inferred from homology"/>
<feature type="transmembrane region" description="Helical" evidence="10">
    <location>
        <begin position="441"/>
        <end position="465"/>
    </location>
</feature>
<dbReference type="NCBIfam" id="NF001953">
    <property type="entry name" value="PRK00733.2-1"/>
    <property type="match status" value="1"/>
</dbReference>
<dbReference type="GeneID" id="17303936"/>
<dbReference type="PIRSF" id="PIRSF001265">
    <property type="entry name" value="H+-PPase"/>
    <property type="match status" value="1"/>
</dbReference>
<feature type="transmembrane region" description="Helical" evidence="10">
    <location>
        <begin position="649"/>
        <end position="668"/>
    </location>
</feature>
<evidence type="ECO:0000256" key="1">
    <source>
        <dbReference type="ARBA" id="ARBA00004127"/>
    </source>
</evidence>
<keyword evidence="13" id="KW-1185">Reference proteome</keyword>
<name>L1JFM4_GUITC</name>
<keyword evidence="5" id="KW-0460">Magnesium</keyword>
<evidence type="ECO:0000256" key="6">
    <source>
        <dbReference type="ARBA" id="ARBA00022967"/>
    </source>
</evidence>
<evidence type="ECO:0000313" key="13">
    <source>
        <dbReference type="Proteomes" id="UP000011087"/>
    </source>
</evidence>
<dbReference type="PaxDb" id="55529-EKX47281"/>
<feature type="transmembrane region" description="Helical" evidence="10">
    <location>
        <begin position="179"/>
        <end position="199"/>
    </location>
</feature>
<gene>
    <name evidence="11" type="ORF">GUITHDRAFT_157618</name>
</gene>
<dbReference type="EC" id="7.1.3.1" evidence="2"/>
<feature type="transmembrane region" description="Helical" evidence="10">
    <location>
        <begin position="412"/>
        <end position="429"/>
    </location>
</feature>
<keyword evidence="3" id="KW-0813">Transport</keyword>
<dbReference type="eggNOG" id="ENOG502QPJC">
    <property type="taxonomic scope" value="Eukaryota"/>
</dbReference>
<evidence type="ECO:0000313" key="12">
    <source>
        <dbReference type="EnsemblProtists" id="EKX47281"/>
    </source>
</evidence>
<sequence>MVFVVTCASLYFAYQMALNILAINIAADQENMFLVSEPIREGAEGFFRTQYGTISRFSVALFICIIIIYSFRQLTPEQEQAGISKGLLATITGISFLLGAFCSGIAGYSGMWVSVRANIRVAGEARKSMRAALYVALRAGGFAALVVVGLTVMGVTFLFCVCHALLGAGSGGSMKSTDIPMLLVGYGFGASFVALFAQLGGGIYTKAADVGADLVGKIESDIPEDDPRNPAVIADLVGDNVGDCAARGADLFESIAAEIISAMILGASMAKKANLTSSETIGFMMFPLVVHCMDLVVSGIGIISVSRDAPISNILEDPLEVMKKGYKVSLVLAVIGFGIACNTMLSISSAPSAWIYFYGCGLIGVGSAYLFVWISQYYTDYKYRPVRQLAESSTTGHGTNVIAGVALGMESTAMPVIVISVAIVSAYWCGRMSGLVDANGIPCGGLFGTAVATMGMLSTAAYVLAMDIFGPIADNAGGIVEMSSQPANVREVTDSLDAVGNTTKATTKGFAIGSAALASFLLFSAYMDEVSAFTAKPFNHVDIAVPEVFVGGLLGSMLVYLFSAWACKAVGKSAQEVVKEVRRQFEERPGIMTYQDKPDYDRCVSIVAKSALREMTAPGLLAVSMPIIVGVTFRYVGLLTKQTMLGPQVVAGFLMFATVAGILMALFLNTAGGAWDNAKKYVETGAYGGKGSETHKAAVTGDTVGDPFKDTAGPSIHVLIKMLATITLVMAPLFLD</sequence>
<evidence type="ECO:0000256" key="5">
    <source>
        <dbReference type="ARBA" id="ARBA00022842"/>
    </source>
</evidence>
<dbReference type="GO" id="GO:0004427">
    <property type="term" value="F:inorganic diphosphate phosphatase activity"/>
    <property type="evidence" value="ECO:0007669"/>
    <property type="project" value="InterPro"/>
</dbReference>
<keyword evidence="4 10" id="KW-0812">Transmembrane</keyword>
<feature type="transmembrane region" description="Helical" evidence="10">
    <location>
        <begin position="282"/>
        <end position="305"/>
    </location>
</feature>
<evidence type="ECO:0000256" key="2">
    <source>
        <dbReference type="ARBA" id="ARBA00013242"/>
    </source>
</evidence>
<dbReference type="GO" id="GO:0012505">
    <property type="term" value="C:endomembrane system"/>
    <property type="evidence" value="ECO:0007669"/>
    <property type="project" value="UniProtKB-SubCell"/>
</dbReference>
<evidence type="ECO:0000256" key="3">
    <source>
        <dbReference type="ARBA" id="ARBA00022448"/>
    </source>
</evidence>
<protein>
    <recommendedName>
        <fullName evidence="2">H(+)-exporting diphosphatase</fullName>
        <ecNumber evidence="2">7.1.3.1</ecNumber>
    </recommendedName>
</protein>